<sequence>MTEVTGIDHIYLAVSDLAASEAFYDRAMTALGFRKNRFAIGGDPHVQYYNRLFGFVLRPARGGHHDSYAPGLHHLCLRVDTEAAVDSAAAALRAAGVDVSEPKRYPEYAPDYRAIFFQDPDGIRLEVTNYRQERRERHDRWDTPA</sequence>
<dbReference type="PANTHER" id="PTHR35006:SF2">
    <property type="entry name" value="GLYOXALASE FAMILY PROTEIN (AFU_ORTHOLOGUE AFUA_5G14830)"/>
    <property type="match status" value="1"/>
</dbReference>
<dbReference type="RefSeq" id="WP_104230760.1">
    <property type="nucleotide sequence ID" value="NZ_PSNW01000006.1"/>
</dbReference>
<dbReference type="PROSITE" id="PS51819">
    <property type="entry name" value="VOC"/>
    <property type="match status" value="1"/>
</dbReference>
<dbReference type="OrthoDB" id="9795618at2"/>
<reference evidence="2 3" key="1">
    <citation type="submission" date="2018-02" db="EMBL/GenBank/DDBJ databases">
        <title>Genome sequencing of Solimonas sp. HR-BB.</title>
        <authorList>
            <person name="Lee Y."/>
            <person name="Jeon C.O."/>
        </authorList>
    </citation>
    <scope>NUCLEOTIDE SEQUENCE [LARGE SCALE GENOMIC DNA]</scope>
    <source>
        <strain evidence="2 3">HR-BB</strain>
    </source>
</reference>
<evidence type="ECO:0000313" key="2">
    <source>
        <dbReference type="EMBL" id="PPE73699.1"/>
    </source>
</evidence>
<comment type="caution">
    <text evidence="2">The sequence shown here is derived from an EMBL/GenBank/DDBJ whole genome shotgun (WGS) entry which is preliminary data.</text>
</comment>
<dbReference type="AlphaFoldDB" id="A0A2S5TFE4"/>
<feature type="domain" description="VOC" evidence="1">
    <location>
        <begin position="6"/>
        <end position="130"/>
    </location>
</feature>
<dbReference type="PANTHER" id="PTHR35006">
    <property type="entry name" value="GLYOXALASE FAMILY PROTEIN (AFU_ORTHOLOGUE AFUA_5G14830)"/>
    <property type="match status" value="1"/>
</dbReference>
<gene>
    <name evidence="2" type="ORF">C3942_12965</name>
</gene>
<proteinExistence type="predicted"/>
<keyword evidence="3" id="KW-1185">Reference proteome</keyword>
<dbReference type="SUPFAM" id="SSF54593">
    <property type="entry name" value="Glyoxalase/Bleomycin resistance protein/Dihydroxybiphenyl dioxygenase"/>
    <property type="match status" value="1"/>
</dbReference>
<dbReference type="Proteomes" id="UP000238220">
    <property type="component" value="Unassembled WGS sequence"/>
</dbReference>
<evidence type="ECO:0000313" key="3">
    <source>
        <dbReference type="Proteomes" id="UP000238220"/>
    </source>
</evidence>
<dbReference type="Pfam" id="PF00903">
    <property type="entry name" value="Glyoxalase"/>
    <property type="match status" value="1"/>
</dbReference>
<organism evidence="2 3">
    <name type="scientific">Solimonas fluminis</name>
    <dbReference type="NCBI Taxonomy" id="2086571"/>
    <lineage>
        <taxon>Bacteria</taxon>
        <taxon>Pseudomonadati</taxon>
        <taxon>Pseudomonadota</taxon>
        <taxon>Gammaproteobacteria</taxon>
        <taxon>Nevskiales</taxon>
        <taxon>Nevskiaceae</taxon>
        <taxon>Solimonas</taxon>
    </lineage>
</organism>
<dbReference type="CDD" id="cd06587">
    <property type="entry name" value="VOC"/>
    <property type="match status" value="1"/>
</dbReference>
<accession>A0A2S5TFE4</accession>
<dbReference type="InterPro" id="IPR004360">
    <property type="entry name" value="Glyas_Fos-R_dOase_dom"/>
</dbReference>
<dbReference type="Gene3D" id="3.10.180.10">
    <property type="entry name" value="2,3-Dihydroxybiphenyl 1,2-Dioxygenase, domain 1"/>
    <property type="match status" value="1"/>
</dbReference>
<name>A0A2S5TFE4_9GAMM</name>
<dbReference type="InterPro" id="IPR029068">
    <property type="entry name" value="Glyas_Bleomycin-R_OHBP_Dase"/>
</dbReference>
<protein>
    <submittedName>
        <fullName evidence="2">Glyoxalase</fullName>
    </submittedName>
</protein>
<dbReference type="EMBL" id="PSNW01000006">
    <property type="protein sequence ID" value="PPE73699.1"/>
    <property type="molecule type" value="Genomic_DNA"/>
</dbReference>
<dbReference type="InterPro" id="IPR037523">
    <property type="entry name" value="VOC_core"/>
</dbReference>
<evidence type="ECO:0000259" key="1">
    <source>
        <dbReference type="PROSITE" id="PS51819"/>
    </source>
</evidence>